<gene>
    <name evidence="1" type="ORF">C12CBH8_12670</name>
</gene>
<sequence length="261" mass="29934">MVYTPKQRGLMMRWKQNRLHRLNLLEGSVSSGKTWISLVLWAFWVATMPKDKLYLMCGKSLTTLKRNCLVLLEELVGSSNFVFSLASKEGYLFGRRVLLEGANDARSESKIRGLTLQGGYCDELTLFPKDFFAMLLSRLRVPGAKLIATTNPDSPKHWLMQEYINRANDIDLLDVPFLLDDNTTLDPEYVAAIKREYTGVFYDRFILGRWVAAEGRIYDMFDEAKNVVPSIDRPYTAYYVSMDYGTQNPTAMLLWGKYSNA</sequence>
<organism evidence="1 2">
    <name type="scientific">Solibaculum mannosilyticum</name>
    <dbReference type="NCBI Taxonomy" id="2780922"/>
    <lineage>
        <taxon>Bacteria</taxon>
        <taxon>Bacillati</taxon>
        <taxon>Bacillota</taxon>
        <taxon>Clostridia</taxon>
        <taxon>Eubacteriales</taxon>
        <taxon>Oscillospiraceae</taxon>
        <taxon>Solibaculum</taxon>
    </lineage>
</organism>
<reference evidence="2" key="1">
    <citation type="submission" date="2020-07" db="EMBL/GenBank/DDBJ databases">
        <title>Complete genome sequencing of Clostridia bacterium strain 12CBH8.</title>
        <authorList>
            <person name="Sakamoto M."/>
            <person name="Murakami T."/>
            <person name="Mori H."/>
        </authorList>
    </citation>
    <scope>NUCLEOTIDE SEQUENCE [LARGE SCALE GENOMIC DNA]</scope>
    <source>
        <strain evidence="2">12CBH8</strain>
    </source>
</reference>
<dbReference type="InterPro" id="IPR006437">
    <property type="entry name" value="Phage_terminase_lsu"/>
</dbReference>
<name>A0A7I8D1E6_9FIRM</name>
<dbReference type="AlphaFoldDB" id="A0A7I8D1E6"/>
<dbReference type="NCBIfam" id="TIGR01547">
    <property type="entry name" value="phage_term_2"/>
    <property type="match status" value="1"/>
</dbReference>
<accession>A0A7I8D1E6</accession>
<dbReference type="Gene3D" id="3.30.420.280">
    <property type="match status" value="1"/>
</dbReference>
<evidence type="ECO:0000313" key="2">
    <source>
        <dbReference type="Proteomes" id="UP000593890"/>
    </source>
</evidence>
<keyword evidence="2" id="KW-1185">Reference proteome</keyword>
<protein>
    <recommendedName>
        <fullName evidence="3">PBSX family phage terminase large subunit</fullName>
    </recommendedName>
</protein>
<evidence type="ECO:0000313" key="1">
    <source>
        <dbReference type="EMBL" id="BCI60628.1"/>
    </source>
</evidence>
<dbReference type="KEGG" id="sman:C12CBH8_12670"/>
<dbReference type="Proteomes" id="UP000593890">
    <property type="component" value="Chromosome"/>
</dbReference>
<dbReference type="InterPro" id="IPR027417">
    <property type="entry name" value="P-loop_NTPase"/>
</dbReference>
<dbReference type="EMBL" id="AP023321">
    <property type="protein sequence ID" value="BCI60628.1"/>
    <property type="molecule type" value="Genomic_DNA"/>
</dbReference>
<dbReference type="Pfam" id="PF03237">
    <property type="entry name" value="Terminase_6N"/>
    <property type="match status" value="1"/>
</dbReference>
<dbReference type="Gene3D" id="3.40.50.300">
    <property type="entry name" value="P-loop containing nucleotide triphosphate hydrolases"/>
    <property type="match status" value="1"/>
</dbReference>
<evidence type="ECO:0008006" key="3">
    <source>
        <dbReference type="Google" id="ProtNLM"/>
    </source>
</evidence>
<proteinExistence type="predicted"/>